<feature type="region of interest" description="Disordered" evidence="1">
    <location>
        <begin position="1"/>
        <end position="107"/>
    </location>
</feature>
<feature type="compositionally biased region" description="Basic and acidic residues" evidence="1">
    <location>
        <begin position="19"/>
        <end position="34"/>
    </location>
</feature>
<evidence type="ECO:0000256" key="1">
    <source>
        <dbReference type="SAM" id="MobiDB-lite"/>
    </source>
</evidence>
<evidence type="ECO:0000313" key="2">
    <source>
        <dbReference type="Ensembl" id="ENSMPUP00000013311.1"/>
    </source>
</evidence>
<sequence length="180" mass="18580">AGGEGGRRPGHLGTSAPRNWERGGGRNAGDKEVRVALLTRTGSARAGATRRPGTSLASAQHSWPSGPDPAFRADRSPLQKFVPPRQRKNTRTRSAHADFVSSLPPVKLESPAPLMAEAGGADGRCPSGPCDSRFSLAPAPAARFTGRAGALGSGDSRFGGSDGIQSEFVAASGDNKKNRP</sequence>
<reference evidence="2" key="1">
    <citation type="submission" date="2024-06" db="UniProtKB">
        <authorList>
            <consortium name="Ensembl"/>
        </authorList>
    </citation>
    <scope>IDENTIFICATION</scope>
</reference>
<proteinExistence type="predicted"/>
<organism evidence="2">
    <name type="scientific">Mustela putorius furo</name>
    <name type="common">European domestic ferret</name>
    <name type="synonym">Mustela furo</name>
    <dbReference type="NCBI Taxonomy" id="9669"/>
    <lineage>
        <taxon>Eukaryota</taxon>
        <taxon>Metazoa</taxon>
        <taxon>Chordata</taxon>
        <taxon>Craniata</taxon>
        <taxon>Vertebrata</taxon>
        <taxon>Euteleostomi</taxon>
        <taxon>Mammalia</taxon>
        <taxon>Eutheria</taxon>
        <taxon>Laurasiatheria</taxon>
        <taxon>Carnivora</taxon>
        <taxon>Caniformia</taxon>
        <taxon>Musteloidea</taxon>
        <taxon>Mustelidae</taxon>
        <taxon>Mustelinae</taxon>
        <taxon>Mustela</taxon>
    </lineage>
</organism>
<dbReference type="AlphaFoldDB" id="M3YPQ3"/>
<dbReference type="InParanoid" id="M3YPQ3"/>
<accession>M3YPQ3</accession>
<protein>
    <submittedName>
        <fullName evidence="2">Uncharacterized protein</fullName>
    </submittedName>
</protein>
<dbReference type="Ensembl" id="ENSMPUT00000013523.1">
    <property type="protein sequence ID" value="ENSMPUP00000013311.1"/>
    <property type="gene ID" value="ENSMPUG00000013410.1"/>
</dbReference>
<feature type="region of interest" description="Disordered" evidence="1">
    <location>
        <begin position="145"/>
        <end position="180"/>
    </location>
</feature>
<dbReference type="EMBL" id="AEYP01095637">
    <property type="status" value="NOT_ANNOTATED_CDS"/>
    <property type="molecule type" value="Genomic_DNA"/>
</dbReference>
<feature type="compositionally biased region" description="Low complexity" evidence="1">
    <location>
        <begin position="39"/>
        <end position="55"/>
    </location>
</feature>
<dbReference type="HOGENOM" id="CLU_1499674_0_0_1"/>
<feature type="compositionally biased region" description="Basic residues" evidence="1">
    <location>
        <begin position="85"/>
        <end position="94"/>
    </location>
</feature>
<name>M3YPQ3_MUSPF</name>